<dbReference type="InterPro" id="IPR035906">
    <property type="entry name" value="MetI-like_sf"/>
</dbReference>
<evidence type="ECO:0000259" key="8">
    <source>
        <dbReference type="PROSITE" id="PS50928"/>
    </source>
</evidence>
<evidence type="ECO:0000256" key="4">
    <source>
        <dbReference type="ARBA" id="ARBA00022692"/>
    </source>
</evidence>
<comment type="subcellular location">
    <subcellularLocation>
        <location evidence="1 7">Cell membrane</location>
        <topology evidence="1 7">Multi-pass membrane protein</topology>
    </subcellularLocation>
</comment>
<evidence type="ECO:0000256" key="7">
    <source>
        <dbReference type="RuleBase" id="RU363032"/>
    </source>
</evidence>
<evidence type="ECO:0000256" key="6">
    <source>
        <dbReference type="ARBA" id="ARBA00023136"/>
    </source>
</evidence>
<keyword evidence="2 7" id="KW-0813">Transport</keyword>
<feature type="transmembrane region" description="Helical" evidence="7">
    <location>
        <begin position="24"/>
        <end position="49"/>
    </location>
</feature>
<keyword evidence="5 7" id="KW-1133">Transmembrane helix</keyword>
<dbReference type="RefSeq" id="WP_117632312.1">
    <property type="nucleotide sequence ID" value="NZ_QSON01000010.1"/>
</dbReference>
<dbReference type="InterPro" id="IPR000515">
    <property type="entry name" value="MetI-like"/>
</dbReference>
<evidence type="ECO:0000256" key="2">
    <source>
        <dbReference type="ARBA" id="ARBA00022448"/>
    </source>
</evidence>
<comment type="caution">
    <text evidence="9">The sequence shown here is derived from an EMBL/GenBank/DDBJ whole genome shotgun (WGS) entry which is preliminary data.</text>
</comment>
<evidence type="ECO:0000256" key="5">
    <source>
        <dbReference type="ARBA" id="ARBA00022989"/>
    </source>
</evidence>
<sequence>MARQKAVEMSASVKKRNRRRNLTAYLFIAPNFVGFAVFTMIPIVVAVGMSFCKWDGSNPAEFIGLDNFISLFRDTFFVNSLFNTFLYCIGTVPLTLIVALTLAVLLNQKIRGRSVFRVVSCIPYVSSIIAVTTVWRMIFHPAKGPVNALLYYAFQVPKGDLPQWFTGHLIIMSYILFSLWKSMGYYMVIYLAGLQGISGELYEAGNLDGANSWQKFRYITWPQLRPTTFFVIIIMTIACFKIYDTAVLLAGGGNMSTSSMVLVSFIYQEAFTKWNMGYASAAAIILFLIVLLVTLFQFKNESKYTND</sequence>
<feature type="transmembrane region" description="Helical" evidence="7">
    <location>
        <begin position="84"/>
        <end position="106"/>
    </location>
</feature>
<keyword evidence="4 7" id="KW-0812">Transmembrane</keyword>
<dbReference type="PROSITE" id="PS50928">
    <property type="entry name" value="ABC_TM1"/>
    <property type="match status" value="1"/>
</dbReference>
<dbReference type="AlphaFoldDB" id="A0A374P564"/>
<dbReference type="Gene3D" id="1.10.3720.10">
    <property type="entry name" value="MetI-like"/>
    <property type="match status" value="1"/>
</dbReference>
<protein>
    <submittedName>
        <fullName evidence="9">Sugar ABC transporter permease</fullName>
    </submittedName>
</protein>
<evidence type="ECO:0000313" key="10">
    <source>
        <dbReference type="Proteomes" id="UP000263014"/>
    </source>
</evidence>
<keyword evidence="3" id="KW-1003">Cell membrane</keyword>
<accession>A0A374P564</accession>
<proteinExistence type="inferred from homology"/>
<name>A0A374P564_9FIRM</name>
<dbReference type="PANTHER" id="PTHR30193:SF37">
    <property type="entry name" value="INNER MEMBRANE ABC TRANSPORTER PERMEASE PROTEIN YCJO"/>
    <property type="match status" value="1"/>
</dbReference>
<evidence type="ECO:0000256" key="1">
    <source>
        <dbReference type="ARBA" id="ARBA00004651"/>
    </source>
</evidence>
<dbReference type="Proteomes" id="UP000263014">
    <property type="component" value="Unassembled WGS sequence"/>
</dbReference>
<feature type="domain" description="ABC transmembrane type-1" evidence="8">
    <location>
        <begin position="81"/>
        <end position="297"/>
    </location>
</feature>
<comment type="similarity">
    <text evidence="7">Belongs to the binding-protein-dependent transport system permease family.</text>
</comment>
<keyword evidence="6 7" id="KW-0472">Membrane</keyword>
<dbReference type="GO" id="GO:0005886">
    <property type="term" value="C:plasma membrane"/>
    <property type="evidence" value="ECO:0007669"/>
    <property type="project" value="UniProtKB-SubCell"/>
</dbReference>
<dbReference type="SUPFAM" id="SSF161098">
    <property type="entry name" value="MetI-like"/>
    <property type="match status" value="1"/>
</dbReference>
<feature type="transmembrane region" description="Helical" evidence="7">
    <location>
        <begin position="224"/>
        <end position="243"/>
    </location>
</feature>
<dbReference type="InterPro" id="IPR051393">
    <property type="entry name" value="ABC_transporter_permease"/>
</dbReference>
<dbReference type="GO" id="GO:0055085">
    <property type="term" value="P:transmembrane transport"/>
    <property type="evidence" value="ECO:0007669"/>
    <property type="project" value="InterPro"/>
</dbReference>
<evidence type="ECO:0000313" key="9">
    <source>
        <dbReference type="EMBL" id="RGJ00860.1"/>
    </source>
</evidence>
<dbReference type="Pfam" id="PF00528">
    <property type="entry name" value="BPD_transp_1"/>
    <property type="match status" value="1"/>
</dbReference>
<dbReference type="EMBL" id="QSON01000010">
    <property type="protein sequence ID" value="RGJ00860.1"/>
    <property type="molecule type" value="Genomic_DNA"/>
</dbReference>
<feature type="transmembrane region" description="Helical" evidence="7">
    <location>
        <begin position="279"/>
        <end position="298"/>
    </location>
</feature>
<evidence type="ECO:0000256" key="3">
    <source>
        <dbReference type="ARBA" id="ARBA00022475"/>
    </source>
</evidence>
<gene>
    <name evidence="9" type="ORF">DXD79_20435</name>
</gene>
<organism evidence="9 10">
    <name type="scientific">Hungatella hathewayi</name>
    <dbReference type="NCBI Taxonomy" id="154046"/>
    <lineage>
        <taxon>Bacteria</taxon>
        <taxon>Bacillati</taxon>
        <taxon>Bacillota</taxon>
        <taxon>Clostridia</taxon>
        <taxon>Lachnospirales</taxon>
        <taxon>Lachnospiraceae</taxon>
        <taxon>Hungatella</taxon>
    </lineage>
</organism>
<feature type="transmembrane region" description="Helical" evidence="7">
    <location>
        <begin position="118"/>
        <end position="138"/>
    </location>
</feature>
<feature type="transmembrane region" description="Helical" evidence="7">
    <location>
        <begin position="161"/>
        <end position="180"/>
    </location>
</feature>
<reference evidence="9 10" key="1">
    <citation type="submission" date="2018-08" db="EMBL/GenBank/DDBJ databases">
        <title>A genome reference for cultivated species of the human gut microbiota.</title>
        <authorList>
            <person name="Zou Y."/>
            <person name="Xue W."/>
            <person name="Luo G."/>
        </authorList>
    </citation>
    <scope>NUCLEOTIDE SEQUENCE [LARGE SCALE GENOMIC DNA]</scope>
    <source>
        <strain evidence="9 10">TM09-12</strain>
    </source>
</reference>
<dbReference type="CDD" id="cd06261">
    <property type="entry name" value="TM_PBP2"/>
    <property type="match status" value="1"/>
</dbReference>
<dbReference type="PANTHER" id="PTHR30193">
    <property type="entry name" value="ABC TRANSPORTER PERMEASE PROTEIN"/>
    <property type="match status" value="1"/>
</dbReference>